<dbReference type="EMBL" id="MU032345">
    <property type="protein sequence ID" value="KAF3768211.1"/>
    <property type="molecule type" value="Genomic_DNA"/>
</dbReference>
<feature type="compositionally biased region" description="Basic residues" evidence="1">
    <location>
        <begin position="56"/>
        <end position="71"/>
    </location>
</feature>
<evidence type="ECO:0000313" key="2">
    <source>
        <dbReference type="EMBL" id="KAF3768211.1"/>
    </source>
</evidence>
<evidence type="ECO:0000256" key="1">
    <source>
        <dbReference type="SAM" id="MobiDB-lite"/>
    </source>
</evidence>
<organism evidence="2 3">
    <name type="scientific">Cryphonectria parasitica (strain ATCC 38755 / EP155)</name>
    <dbReference type="NCBI Taxonomy" id="660469"/>
    <lineage>
        <taxon>Eukaryota</taxon>
        <taxon>Fungi</taxon>
        <taxon>Dikarya</taxon>
        <taxon>Ascomycota</taxon>
        <taxon>Pezizomycotina</taxon>
        <taxon>Sordariomycetes</taxon>
        <taxon>Sordariomycetidae</taxon>
        <taxon>Diaporthales</taxon>
        <taxon>Cryphonectriaceae</taxon>
        <taxon>Cryphonectria-Endothia species complex</taxon>
        <taxon>Cryphonectria</taxon>
    </lineage>
</organism>
<protein>
    <submittedName>
        <fullName evidence="2">Uncharacterized protein</fullName>
    </submittedName>
</protein>
<evidence type="ECO:0000313" key="3">
    <source>
        <dbReference type="Proteomes" id="UP000803844"/>
    </source>
</evidence>
<feature type="region of interest" description="Disordered" evidence="1">
    <location>
        <begin position="49"/>
        <end position="71"/>
    </location>
</feature>
<comment type="caution">
    <text evidence="2">The sequence shown here is derived from an EMBL/GenBank/DDBJ whole genome shotgun (WGS) entry which is preliminary data.</text>
</comment>
<reference evidence="2" key="1">
    <citation type="journal article" date="2020" name="Phytopathology">
        <title>Genome sequence of the chestnut blight fungus Cryphonectria parasitica EP155: A fundamental resource for an archetypical invasive plant pathogen.</title>
        <authorList>
            <person name="Crouch J.A."/>
            <person name="Dawe A."/>
            <person name="Aerts A."/>
            <person name="Barry K."/>
            <person name="Churchill A.C.L."/>
            <person name="Grimwood J."/>
            <person name="Hillman B."/>
            <person name="Milgroom M.G."/>
            <person name="Pangilinan J."/>
            <person name="Smith M."/>
            <person name="Salamov A."/>
            <person name="Schmutz J."/>
            <person name="Yadav J."/>
            <person name="Grigoriev I.V."/>
            <person name="Nuss D."/>
        </authorList>
    </citation>
    <scope>NUCLEOTIDE SEQUENCE</scope>
    <source>
        <strain evidence="2">EP155</strain>
    </source>
</reference>
<sequence length="192" mass="21885">MNTKTEAKVALVGIYEGKTFCYEDSEEILPEFGITGHISDRFGPDNVELVSESRNRSRSSSRSRPRLRPRQQAKVRLLHASLELRLVPRNTIVDTSDTESVGLVNVDTDTYASKRNAYPTRYWSKTRRNHSQARDDAGRTLRQHGPDRVLETKVHKIDGMGWTKMLTVATPYPRLVIHEAELGHQSDRDPDT</sequence>
<proteinExistence type="predicted"/>
<gene>
    <name evidence="2" type="ORF">M406DRAFT_75522</name>
</gene>
<dbReference type="AlphaFoldDB" id="A0A9P4Y7L8"/>
<dbReference type="GeneID" id="63843000"/>
<feature type="region of interest" description="Disordered" evidence="1">
    <location>
        <begin position="126"/>
        <end position="148"/>
    </location>
</feature>
<keyword evidence="3" id="KW-1185">Reference proteome</keyword>
<dbReference type="RefSeq" id="XP_040779172.1">
    <property type="nucleotide sequence ID" value="XM_040925871.1"/>
</dbReference>
<name>A0A9P4Y7L8_CRYP1</name>
<accession>A0A9P4Y7L8</accession>
<feature type="compositionally biased region" description="Basic and acidic residues" evidence="1">
    <location>
        <begin position="132"/>
        <end position="148"/>
    </location>
</feature>
<dbReference type="Proteomes" id="UP000803844">
    <property type="component" value="Unassembled WGS sequence"/>
</dbReference>